<name>A0A927BE39_9BACT</name>
<keyword evidence="2" id="KW-1185">Reference proteome</keyword>
<protein>
    <submittedName>
        <fullName evidence="1">DUF2480 family protein</fullName>
    </submittedName>
</protein>
<proteinExistence type="predicted"/>
<dbReference type="EMBL" id="JACXAD010000013">
    <property type="protein sequence ID" value="MBD2768706.1"/>
    <property type="molecule type" value="Genomic_DNA"/>
</dbReference>
<gene>
    <name evidence="1" type="ORF">IC235_12495</name>
</gene>
<dbReference type="InterPro" id="IPR018914">
    <property type="entry name" value="DUF2480"/>
</dbReference>
<dbReference type="Pfam" id="PF10652">
    <property type="entry name" value="DUF2480"/>
    <property type="match status" value="1"/>
</dbReference>
<comment type="caution">
    <text evidence="1">The sequence shown here is derived from an EMBL/GenBank/DDBJ whole genome shotgun (WGS) entry which is preliminary data.</text>
</comment>
<accession>A0A927BE39</accession>
<dbReference type="Proteomes" id="UP000612233">
    <property type="component" value="Unassembled WGS sequence"/>
</dbReference>
<dbReference type="RefSeq" id="WP_191005522.1">
    <property type="nucleotide sequence ID" value="NZ_JACXAD010000013.1"/>
</dbReference>
<dbReference type="AlphaFoldDB" id="A0A927BE39"/>
<evidence type="ECO:0000313" key="2">
    <source>
        <dbReference type="Proteomes" id="UP000612233"/>
    </source>
</evidence>
<organism evidence="1 2">
    <name type="scientific">Hymenobacter montanus</name>
    <dbReference type="NCBI Taxonomy" id="2771359"/>
    <lineage>
        <taxon>Bacteria</taxon>
        <taxon>Pseudomonadati</taxon>
        <taxon>Bacteroidota</taxon>
        <taxon>Cytophagia</taxon>
        <taxon>Cytophagales</taxon>
        <taxon>Hymenobacteraceae</taxon>
        <taxon>Hymenobacter</taxon>
    </lineage>
</organism>
<reference evidence="1" key="1">
    <citation type="submission" date="2020-09" db="EMBL/GenBank/DDBJ databases">
        <authorList>
            <person name="Kim M.K."/>
        </authorList>
    </citation>
    <scope>NUCLEOTIDE SEQUENCE</scope>
    <source>
        <strain evidence="1">BT664</strain>
    </source>
</reference>
<evidence type="ECO:0000313" key="1">
    <source>
        <dbReference type="EMBL" id="MBD2768706.1"/>
    </source>
</evidence>
<sequence length="175" mass="19497">MELPFVNRVANSGLVTLNLEDLIHPGERVVYDIKDNLFHGLVLREKDFREFIKTHDWAQYDGKNVAIICSTDAIVPTWAYMLLATKLQNHAYRYVFGDLAALEQALFQEAIAGIEAEEYRDAKVVVKGCGNVPVPTYAYVAIMQKLLPIASSIMYGEPCSTVPLYKKPKVSTGAG</sequence>